<keyword evidence="2" id="KW-1185">Reference proteome</keyword>
<reference evidence="1 2" key="1">
    <citation type="submission" date="2023-08" db="EMBL/GenBank/DDBJ databases">
        <title>A Necator americanus chromosomal reference genome.</title>
        <authorList>
            <person name="Ilik V."/>
            <person name="Petrzelkova K.J."/>
            <person name="Pardy F."/>
            <person name="Fuh T."/>
            <person name="Niatou-Singa F.S."/>
            <person name="Gouil Q."/>
            <person name="Baker L."/>
            <person name="Ritchie M.E."/>
            <person name="Jex A.R."/>
            <person name="Gazzola D."/>
            <person name="Li H."/>
            <person name="Toshio Fujiwara R."/>
            <person name="Zhan B."/>
            <person name="Aroian R.V."/>
            <person name="Pafco B."/>
            <person name="Schwarz E.M."/>
        </authorList>
    </citation>
    <scope>NUCLEOTIDE SEQUENCE [LARGE SCALE GENOMIC DNA]</scope>
    <source>
        <strain evidence="1 2">Aroian</strain>
        <tissue evidence="1">Whole animal</tissue>
    </source>
</reference>
<protein>
    <submittedName>
        <fullName evidence="1">Uncharacterized protein</fullName>
    </submittedName>
</protein>
<dbReference type="Proteomes" id="UP001303046">
    <property type="component" value="Unassembled WGS sequence"/>
</dbReference>
<name>A0ABR1EPU9_NECAM</name>
<comment type="caution">
    <text evidence="1">The sequence shown here is derived from an EMBL/GenBank/DDBJ whole genome shotgun (WGS) entry which is preliminary data.</text>
</comment>
<organism evidence="1 2">
    <name type="scientific">Necator americanus</name>
    <name type="common">Human hookworm</name>
    <dbReference type="NCBI Taxonomy" id="51031"/>
    <lineage>
        <taxon>Eukaryota</taxon>
        <taxon>Metazoa</taxon>
        <taxon>Ecdysozoa</taxon>
        <taxon>Nematoda</taxon>
        <taxon>Chromadorea</taxon>
        <taxon>Rhabditida</taxon>
        <taxon>Rhabditina</taxon>
        <taxon>Rhabditomorpha</taxon>
        <taxon>Strongyloidea</taxon>
        <taxon>Ancylostomatidae</taxon>
        <taxon>Bunostominae</taxon>
        <taxon>Necator</taxon>
    </lineage>
</organism>
<proteinExistence type="predicted"/>
<evidence type="ECO:0000313" key="2">
    <source>
        <dbReference type="Proteomes" id="UP001303046"/>
    </source>
</evidence>
<accession>A0ABR1EPU9</accession>
<evidence type="ECO:0000313" key="1">
    <source>
        <dbReference type="EMBL" id="KAK6763871.1"/>
    </source>
</evidence>
<gene>
    <name evidence="1" type="primary">Necator_chrX.g24433</name>
    <name evidence="1" type="ORF">RB195_024268</name>
</gene>
<sequence>MLFANSPHRTRCPALSIVATLMRRISDSCVARLQQPDSKPITFTQETKYLIRKPRAVSDVAFESDHTPVLLSLITWFQKGSRGVSYQPKLNMARLKDVEYRMKFGQLTSIDIDSTAEMEER</sequence>
<dbReference type="EMBL" id="JAVFWL010000006">
    <property type="protein sequence ID" value="KAK6763871.1"/>
    <property type="molecule type" value="Genomic_DNA"/>
</dbReference>